<dbReference type="Proteomes" id="UP000522688">
    <property type="component" value="Unassembled WGS sequence"/>
</dbReference>
<reference evidence="2 4" key="1">
    <citation type="submission" date="2019-07" db="EMBL/GenBank/DDBJ databases">
        <title>Whole genome shotgun sequence of Frigoribacterium faeni NBRC 103066.</title>
        <authorList>
            <person name="Hosoyama A."/>
            <person name="Uohara A."/>
            <person name="Ohji S."/>
            <person name="Ichikawa N."/>
        </authorList>
    </citation>
    <scope>NUCLEOTIDE SEQUENCE [LARGE SCALE GENOMIC DNA]</scope>
    <source>
        <strain evidence="2 4">NBRC 103066</strain>
    </source>
</reference>
<keyword evidence="4" id="KW-1185">Reference proteome</keyword>
<evidence type="ECO:0000256" key="1">
    <source>
        <dbReference type="SAM" id="SignalP"/>
    </source>
</evidence>
<keyword evidence="1" id="KW-0732">Signal</keyword>
<evidence type="ECO:0000313" key="3">
    <source>
        <dbReference type="EMBL" id="MBA8813488.1"/>
    </source>
</evidence>
<comment type="caution">
    <text evidence="3">The sequence shown here is derived from an EMBL/GenBank/DDBJ whole genome shotgun (WGS) entry which is preliminary data.</text>
</comment>
<dbReference type="AlphaFoldDB" id="A0A7W3JIJ3"/>
<name>A0A7W3JIJ3_9MICO</name>
<reference evidence="3 5" key="2">
    <citation type="submission" date="2020-07" db="EMBL/GenBank/DDBJ databases">
        <title>Sequencing the genomes of 1000 actinobacteria strains.</title>
        <authorList>
            <person name="Klenk H.-P."/>
        </authorList>
    </citation>
    <scope>NUCLEOTIDE SEQUENCE [LARGE SCALE GENOMIC DNA]</scope>
    <source>
        <strain evidence="3 5">DSM 10309</strain>
    </source>
</reference>
<dbReference type="EMBL" id="JACGWW010000002">
    <property type="protein sequence ID" value="MBA8813488.1"/>
    <property type="molecule type" value="Genomic_DNA"/>
</dbReference>
<accession>A0A7W3JIJ3</accession>
<organism evidence="3 5">
    <name type="scientific">Frigoribacterium faeni</name>
    <dbReference type="NCBI Taxonomy" id="145483"/>
    <lineage>
        <taxon>Bacteria</taxon>
        <taxon>Bacillati</taxon>
        <taxon>Actinomycetota</taxon>
        <taxon>Actinomycetes</taxon>
        <taxon>Micrococcales</taxon>
        <taxon>Microbacteriaceae</taxon>
        <taxon>Frigoribacterium</taxon>
    </lineage>
</organism>
<feature type="chain" id="PRO_5039509944" description="Secreted protein" evidence="1">
    <location>
        <begin position="28"/>
        <end position="171"/>
    </location>
</feature>
<feature type="signal peptide" evidence="1">
    <location>
        <begin position="1"/>
        <end position="27"/>
    </location>
</feature>
<protein>
    <recommendedName>
        <fullName evidence="6">Secreted protein</fullName>
    </recommendedName>
</protein>
<evidence type="ECO:0000313" key="4">
    <source>
        <dbReference type="Proteomes" id="UP000321154"/>
    </source>
</evidence>
<dbReference type="Proteomes" id="UP000321154">
    <property type="component" value="Unassembled WGS sequence"/>
</dbReference>
<evidence type="ECO:0000313" key="5">
    <source>
        <dbReference type="Proteomes" id="UP000522688"/>
    </source>
</evidence>
<dbReference type="EMBL" id="BJUV01000008">
    <property type="protein sequence ID" value="GEK82794.1"/>
    <property type="molecule type" value="Genomic_DNA"/>
</dbReference>
<sequence length="171" mass="16562">MPTPTTILARSAAALALAAGLVAGLTACGEGSPVDNIVGGAIDSSVEGLTGTVQQAVEDAADEVLGGAGITTDGTLPESFPAEVPLVEGTVRGGGAGPDGSGWVAQVTVSGADRFAAAQQRLEAAGYTGSGVDSDADSGFGTFTGSQYRVVLTVGTDADGVSTATYVVTPV</sequence>
<gene>
    <name evidence="3" type="ORF">FB463_001737</name>
    <name evidence="2" type="ORF">FFA01_11030</name>
</gene>
<evidence type="ECO:0000313" key="2">
    <source>
        <dbReference type="EMBL" id="GEK82794.1"/>
    </source>
</evidence>
<proteinExistence type="predicted"/>
<evidence type="ECO:0008006" key="6">
    <source>
        <dbReference type="Google" id="ProtNLM"/>
    </source>
</evidence>
<dbReference type="OrthoDB" id="5148046at2"/>
<dbReference type="RefSeq" id="WP_146853814.1">
    <property type="nucleotide sequence ID" value="NZ_BAAAHR010000001.1"/>
</dbReference>